<dbReference type="Pfam" id="PF01398">
    <property type="entry name" value="JAB"/>
    <property type="match status" value="1"/>
</dbReference>
<dbReference type="InterPro" id="IPR040843">
    <property type="entry name" value="RAMA"/>
</dbReference>
<dbReference type="Gene3D" id="3.40.140.10">
    <property type="entry name" value="Cytidine Deaminase, domain 2"/>
    <property type="match status" value="1"/>
</dbReference>
<dbReference type="GeneID" id="114334471"/>
<dbReference type="RefSeq" id="XP_050514337.1">
    <property type="nucleotide sequence ID" value="XM_050658380.1"/>
</dbReference>
<feature type="compositionally biased region" description="Polar residues" evidence="1">
    <location>
        <begin position="1"/>
        <end position="19"/>
    </location>
</feature>
<feature type="compositionally biased region" description="Pro residues" evidence="1">
    <location>
        <begin position="573"/>
        <end position="582"/>
    </location>
</feature>
<evidence type="ECO:0000256" key="1">
    <source>
        <dbReference type="SAM" id="MobiDB-lite"/>
    </source>
</evidence>
<dbReference type="InterPro" id="IPR037518">
    <property type="entry name" value="MPN"/>
</dbReference>
<name>A0ABM5KVW6_DIAVI</name>
<evidence type="ECO:0000313" key="3">
    <source>
        <dbReference type="EnsemblMetazoa" id="XP_050514337.1"/>
    </source>
</evidence>
<dbReference type="SUPFAM" id="SSF102712">
    <property type="entry name" value="JAB1/MPN domain"/>
    <property type="match status" value="1"/>
</dbReference>
<evidence type="ECO:0000259" key="2">
    <source>
        <dbReference type="PROSITE" id="PS50249"/>
    </source>
</evidence>
<reference evidence="3" key="1">
    <citation type="submission" date="2025-05" db="UniProtKB">
        <authorList>
            <consortium name="EnsemblMetazoa"/>
        </authorList>
    </citation>
    <scope>IDENTIFICATION</scope>
</reference>
<dbReference type="EnsemblMetazoa" id="XM_050658380.1">
    <property type="protein sequence ID" value="XP_050514337.1"/>
    <property type="gene ID" value="LOC114334471"/>
</dbReference>
<proteinExistence type="predicted"/>
<sequence length="749" mass="84309">MQSQLEAALLGQTSQSNNQDVDENKDNNSEGKENEEMEEIEKSGMRVNGRIASPEKSEKEVTESSKIQPIKPPAPPVFGRESNNRTVTLQNLLSAGILQPGPGAMTIEYLGQKFVGDLLEDGKIRSQETDTIFASPSAWAIACKRFINPDKKSGCGWASVKYRGKKLDAFKNVWYKKKKEEDEKQEKLMKEREAANMEQLLQRSMMNSMMYQRMVVKHNTITNRTITHDTNTMIECVPFSSLGKLQPFLITMTTNSAFLMDFHCHLTKSEVSGYLAGRWEPNTQNLHVKRAFPCRCSKKDRSSSRYIETEIKKTIEREKLTLIGWYHSHPTAAAAPTLRDIDAQLEYQIKMKGVKDSSYSPCIGVIISPYNYDTPSLESSIIAYWVIPPPESKPNEYGRPMLMSYSVTQDSVVSPHIKDEMKKCIEYYKKETDYINFADSYMGTTCYIDKLRTTLMSKFPREESETALWKFIKEILGLPVEEKEPLISIPTVSKPSQFFHTFTPPASMASSYMLPTDISSILYNSGKFPSATSLLGLPDPMAHSTLAANNMFLQSNYFKMQDMFKPFTSSAHLPPPPVPPPSRLNRSDKSLPSAALGSPLPSTSSLKIPSEMKLPKRNHADNYYHTKSKKDYNQHEFTMPKVPKEFSMTDYISSLGKATVTKPEFLMPDLSSINKHLNEFSLSMGRKKDYGEKPPKIPKLNYSSGTLDLSFTKKSPTSSFISDVPTDLTVGATKRVSEGESKPLNLSAG</sequence>
<protein>
    <recommendedName>
        <fullName evidence="2">MPN domain-containing protein</fullName>
    </recommendedName>
</protein>
<dbReference type="PROSITE" id="PS50249">
    <property type="entry name" value="MPN"/>
    <property type="match status" value="1"/>
</dbReference>
<dbReference type="CDD" id="cd08067">
    <property type="entry name" value="MPN_2A_DUB"/>
    <property type="match status" value="1"/>
</dbReference>
<dbReference type="Proteomes" id="UP001652700">
    <property type="component" value="Unplaced"/>
</dbReference>
<feature type="region of interest" description="Disordered" evidence="1">
    <location>
        <begin position="1"/>
        <end position="81"/>
    </location>
</feature>
<dbReference type="PANTHER" id="PTHR10410">
    <property type="entry name" value="EUKARYOTIC TRANSLATION INITIATION FACTOR 3 -RELATED"/>
    <property type="match status" value="1"/>
</dbReference>
<feature type="region of interest" description="Disordered" evidence="1">
    <location>
        <begin position="569"/>
        <end position="612"/>
    </location>
</feature>
<evidence type="ECO:0000313" key="4">
    <source>
        <dbReference type="Proteomes" id="UP001652700"/>
    </source>
</evidence>
<feature type="compositionally biased region" description="Basic and acidic residues" evidence="1">
    <location>
        <begin position="22"/>
        <end position="44"/>
    </location>
</feature>
<accession>A0ABM5KVW6</accession>
<organism evidence="3 4">
    <name type="scientific">Diabrotica virgifera virgifera</name>
    <name type="common">western corn rootworm</name>
    <dbReference type="NCBI Taxonomy" id="50390"/>
    <lineage>
        <taxon>Eukaryota</taxon>
        <taxon>Metazoa</taxon>
        <taxon>Ecdysozoa</taxon>
        <taxon>Arthropoda</taxon>
        <taxon>Hexapoda</taxon>
        <taxon>Insecta</taxon>
        <taxon>Pterygota</taxon>
        <taxon>Neoptera</taxon>
        <taxon>Endopterygota</taxon>
        <taxon>Coleoptera</taxon>
        <taxon>Polyphaga</taxon>
        <taxon>Cucujiformia</taxon>
        <taxon>Chrysomeloidea</taxon>
        <taxon>Chrysomelidae</taxon>
        <taxon>Galerucinae</taxon>
        <taxon>Diabroticina</taxon>
        <taxon>Diabroticites</taxon>
        <taxon>Diabrotica</taxon>
    </lineage>
</organism>
<dbReference type="InterPro" id="IPR050242">
    <property type="entry name" value="JAMM_MPN+_peptidase_M67A"/>
</dbReference>
<keyword evidence="4" id="KW-1185">Reference proteome</keyword>
<dbReference type="Pfam" id="PF18755">
    <property type="entry name" value="RAMA"/>
    <property type="match status" value="1"/>
</dbReference>
<dbReference type="InterPro" id="IPR000555">
    <property type="entry name" value="JAMM/MPN+_dom"/>
</dbReference>
<feature type="compositionally biased region" description="Basic and acidic residues" evidence="1">
    <location>
        <begin position="53"/>
        <end position="63"/>
    </location>
</feature>
<feature type="domain" description="MPN" evidence="2">
    <location>
        <begin position="250"/>
        <end position="386"/>
    </location>
</feature>